<dbReference type="Proteomes" id="UP001057402">
    <property type="component" value="Chromosome 7"/>
</dbReference>
<reference evidence="2" key="1">
    <citation type="journal article" date="2023" name="Front. Plant Sci.">
        <title>Chromosomal-level genome assembly of Melastoma candidum provides insights into trichome evolution.</title>
        <authorList>
            <person name="Zhong Y."/>
            <person name="Wu W."/>
            <person name="Sun C."/>
            <person name="Zou P."/>
            <person name="Liu Y."/>
            <person name="Dai S."/>
            <person name="Zhou R."/>
        </authorList>
    </citation>
    <scope>NUCLEOTIDE SEQUENCE [LARGE SCALE GENOMIC DNA]</scope>
</reference>
<proteinExistence type="predicted"/>
<gene>
    <name evidence="1" type="ORF">MLD38_025449</name>
</gene>
<keyword evidence="2" id="KW-1185">Reference proteome</keyword>
<dbReference type="EMBL" id="CM042886">
    <property type="protein sequence ID" value="KAI4340635.1"/>
    <property type="molecule type" value="Genomic_DNA"/>
</dbReference>
<evidence type="ECO:0000313" key="2">
    <source>
        <dbReference type="Proteomes" id="UP001057402"/>
    </source>
</evidence>
<name>A0ACB9NWC8_9MYRT</name>
<organism evidence="1 2">
    <name type="scientific">Melastoma candidum</name>
    <dbReference type="NCBI Taxonomy" id="119954"/>
    <lineage>
        <taxon>Eukaryota</taxon>
        <taxon>Viridiplantae</taxon>
        <taxon>Streptophyta</taxon>
        <taxon>Embryophyta</taxon>
        <taxon>Tracheophyta</taxon>
        <taxon>Spermatophyta</taxon>
        <taxon>Magnoliopsida</taxon>
        <taxon>eudicotyledons</taxon>
        <taxon>Gunneridae</taxon>
        <taxon>Pentapetalae</taxon>
        <taxon>rosids</taxon>
        <taxon>malvids</taxon>
        <taxon>Myrtales</taxon>
        <taxon>Melastomataceae</taxon>
        <taxon>Melastomatoideae</taxon>
        <taxon>Melastomateae</taxon>
        <taxon>Melastoma</taxon>
    </lineage>
</organism>
<sequence>MGRGKVVVKRIENKASRQVSFSKRRRGLIKKAQELSILCDVEVGLIVVSSSGRKFFEFTSGDSMESCYSVGK</sequence>
<accession>A0ACB9NWC8</accession>
<comment type="caution">
    <text evidence="1">The sequence shown here is derived from an EMBL/GenBank/DDBJ whole genome shotgun (WGS) entry which is preliminary data.</text>
</comment>
<protein>
    <submittedName>
        <fullName evidence="1">Uncharacterized protein</fullName>
    </submittedName>
</protein>
<evidence type="ECO:0000313" key="1">
    <source>
        <dbReference type="EMBL" id="KAI4340635.1"/>
    </source>
</evidence>